<name>A0A0J7NQE6_LASNI</name>
<dbReference type="AlphaFoldDB" id="A0A0J7NQE6"/>
<gene>
    <name evidence="2" type="ORF">RF55_5175</name>
</gene>
<reference evidence="2 3" key="1">
    <citation type="submission" date="2015-04" db="EMBL/GenBank/DDBJ databases">
        <title>Lasius niger genome sequencing.</title>
        <authorList>
            <person name="Konorov E.A."/>
            <person name="Nikitin M.A."/>
            <person name="Kirill M.V."/>
            <person name="Chang P."/>
        </authorList>
    </citation>
    <scope>NUCLEOTIDE SEQUENCE [LARGE SCALE GENOMIC DNA]</scope>
    <source>
        <tissue evidence="2">Whole</tissue>
    </source>
</reference>
<dbReference type="STRING" id="67767.A0A0J7NQE6"/>
<dbReference type="GO" id="GO:0005840">
    <property type="term" value="C:ribosome"/>
    <property type="evidence" value="ECO:0007669"/>
    <property type="project" value="UniProtKB-KW"/>
</dbReference>
<organism evidence="2 3">
    <name type="scientific">Lasius niger</name>
    <name type="common">Black garden ant</name>
    <dbReference type="NCBI Taxonomy" id="67767"/>
    <lineage>
        <taxon>Eukaryota</taxon>
        <taxon>Metazoa</taxon>
        <taxon>Ecdysozoa</taxon>
        <taxon>Arthropoda</taxon>
        <taxon>Hexapoda</taxon>
        <taxon>Insecta</taxon>
        <taxon>Pterygota</taxon>
        <taxon>Neoptera</taxon>
        <taxon>Endopterygota</taxon>
        <taxon>Hymenoptera</taxon>
        <taxon>Apocrita</taxon>
        <taxon>Aculeata</taxon>
        <taxon>Formicoidea</taxon>
        <taxon>Formicidae</taxon>
        <taxon>Formicinae</taxon>
        <taxon>Lasius</taxon>
        <taxon>Lasius</taxon>
    </lineage>
</organism>
<feature type="signal peptide" evidence="1">
    <location>
        <begin position="1"/>
        <end position="17"/>
    </location>
</feature>
<keyword evidence="3" id="KW-1185">Reference proteome</keyword>
<sequence length="70" mass="7365">MVLLPVLSLQLASIISAAVMNTRKPNCATTEVPTPPALSKACGKFNKPAPNVVFTIKKIVPKIPAPEIGK</sequence>
<evidence type="ECO:0000256" key="1">
    <source>
        <dbReference type="SAM" id="SignalP"/>
    </source>
</evidence>
<proteinExistence type="predicted"/>
<dbReference type="EMBL" id="LBMM01002559">
    <property type="protein sequence ID" value="KMQ94660.1"/>
    <property type="molecule type" value="Genomic_DNA"/>
</dbReference>
<keyword evidence="2" id="KW-0689">Ribosomal protein</keyword>
<accession>A0A0J7NQE6</accession>
<keyword evidence="2" id="KW-0687">Ribonucleoprotein</keyword>
<evidence type="ECO:0000313" key="3">
    <source>
        <dbReference type="Proteomes" id="UP000036403"/>
    </source>
</evidence>
<keyword evidence="1" id="KW-0732">Signal</keyword>
<dbReference type="PaxDb" id="67767-A0A0J7NQE6"/>
<dbReference type="Proteomes" id="UP000036403">
    <property type="component" value="Unassembled WGS sequence"/>
</dbReference>
<comment type="caution">
    <text evidence="2">The sequence shown here is derived from an EMBL/GenBank/DDBJ whole genome shotgun (WGS) entry which is preliminary data.</text>
</comment>
<evidence type="ECO:0000313" key="2">
    <source>
        <dbReference type="EMBL" id="KMQ94660.1"/>
    </source>
</evidence>
<protein>
    <submittedName>
        <fullName evidence="2">60s ribosomal protein</fullName>
    </submittedName>
</protein>
<feature type="chain" id="PRO_5005291353" evidence="1">
    <location>
        <begin position="18"/>
        <end position="70"/>
    </location>
</feature>